<proteinExistence type="predicted"/>
<dbReference type="EMBL" id="UPXP01000008">
    <property type="protein sequence ID" value="VBB38976.1"/>
    <property type="molecule type" value="Genomic_DNA"/>
</dbReference>
<reference evidence="1" key="1">
    <citation type="submission" date="2018-07" db="EMBL/GenBank/DDBJ databases">
        <authorList>
            <consortium name="Genoscope - CEA"/>
            <person name="William W."/>
        </authorList>
    </citation>
    <scope>NUCLEOTIDE SEQUENCE</scope>
    <source>
        <strain evidence="1">IK1</strain>
    </source>
</reference>
<accession>A0A652ZT94</accession>
<protein>
    <submittedName>
        <fullName evidence="1">Uncharacterized protein</fullName>
    </submittedName>
</protein>
<organism evidence="1">
    <name type="scientific">uncultured Spirochaetota bacterium</name>
    <dbReference type="NCBI Taxonomy" id="460511"/>
    <lineage>
        <taxon>Bacteria</taxon>
        <taxon>Pseudomonadati</taxon>
        <taxon>Spirochaetota</taxon>
        <taxon>environmental samples</taxon>
    </lineage>
</organism>
<name>A0A652ZT94_9SPIR</name>
<sequence length="239" mass="28430">MNKYCYITSILLEYLNSRLKYKFEDIISRKNLLSIDEICNHNEETKKAYGKLISWINCHFDKIEALCIYGSSITDGISDKSINLRKSEGQYRDDVIEIGSSDIDAIIITNEKVVFDESCISMYRVYNTFAEEIELVKKNILENVFVVSVTDLDNLLIFDTTLSAMYYRMLVKQGYWIYDKNRYMEYIKNKIECEYQNNINEIETNAKEFYFRRINAICKYNNQLQENRINEGYMYSDYL</sequence>
<gene>
    <name evidence="1" type="ORF">TRIP_E160200</name>
</gene>
<evidence type="ECO:0000313" key="1">
    <source>
        <dbReference type="EMBL" id="VBB38976.1"/>
    </source>
</evidence>
<dbReference type="AlphaFoldDB" id="A0A652ZT94"/>